<evidence type="ECO:0000313" key="1">
    <source>
        <dbReference type="EMBL" id="CAL8132328.1"/>
    </source>
</evidence>
<proteinExistence type="predicted"/>
<protein>
    <submittedName>
        <fullName evidence="1">Uncharacterized protein</fullName>
    </submittedName>
</protein>
<reference evidence="1 2" key="1">
    <citation type="submission" date="2024-08" db="EMBL/GenBank/DDBJ databases">
        <authorList>
            <person name="Cucini C."/>
            <person name="Frati F."/>
        </authorList>
    </citation>
    <scope>NUCLEOTIDE SEQUENCE [LARGE SCALE GENOMIC DNA]</scope>
</reference>
<dbReference type="EMBL" id="CAXLJM020000092">
    <property type="protein sequence ID" value="CAL8132328.1"/>
    <property type="molecule type" value="Genomic_DNA"/>
</dbReference>
<dbReference type="Proteomes" id="UP001642540">
    <property type="component" value="Unassembled WGS sequence"/>
</dbReference>
<comment type="caution">
    <text evidence="1">The sequence shown here is derived from an EMBL/GenBank/DDBJ whole genome shotgun (WGS) entry which is preliminary data.</text>
</comment>
<keyword evidence="2" id="KW-1185">Reference proteome</keyword>
<evidence type="ECO:0000313" key="2">
    <source>
        <dbReference type="Proteomes" id="UP001642540"/>
    </source>
</evidence>
<gene>
    <name evidence="1" type="ORF">ODALV1_LOCUS24581</name>
</gene>
<name>A0ABP1RPH8_9HEXA</name>
<sequence>METSTSSTFYQNTSKIELYKKVQAQQPTKFPIMVGSEDDFGMTSTSAVMQTGTTGSVRVPWTNEKANDIKQSTKTDNLLTYKHENTTSIGRTAVKSEDKKHGTNSLATNYLDNSSTTVKSSTTYPPKPVNLTIAISSNGTTITASFNLDVAMSIKPDQQKS</sequence>
<organism evidence="1 2">
    <name type="scientific">Orchesella dallaii</name>
    <dbReference type="NCBI Taxonomy" id="48710"/>
    <lineage>
        <taxon>Eukaryota</taxon>
        <taxon>Metazoa</taxon>
        <taxon>Ecdysozoa</taxon>
        <taxon>Arthropoda</taxon>
        <taxon>Hexapoda</taxon>
        <taxon>Collembola</taxon>
        <taxon>Entomobryomorpha</taxon>
        <taxon>Entomobryoidea</taxon>
        <taxon>Orchesellidae</taxon>
        <taxon>Orchesellinae</taxon>
        <taxon>Orchesella</taxon>
    </lineage>
</organism>
<accession>A0ABP1RPH8</accession>